<reference evidence="2" key="1">
    <citation type="submission" date="2015-10" db="EMBL/GenBank/DDBJ databases">
        <authorList>
            <person name="Luecker S."/>
            <person name="Luecker S."/>
        </authorList>
    </citation>
    <scope>NUCLEOTIDE SEQUENCE [LARGE SCALE GENOMIC DNA]</scope>
</reference>
<keyword evidence="2" id="KW-1185">Reference proteome</keyword>
<evidence type="ECO:0000313" key="2">
    <source>
        <dbReference type="Proteomes" id="UP000198736"/>
    </source>
</evidence>
<dbReference type="EMBL" id="CZPZ01000008">
    <property type="protein sequence ID" value="CUS34204.1"/>
    <property type="molecule type" value="Genomic_DNA"/>
</dbReference>
<gene>
    <name evidence="1" type="ORF">COMA2_160033</name>
</gene>
<accession>A0A0S4L8T1</accession>
<proteinExistence type="predicted"/>
<sequence>MRDRLMANGILRSLVTSWINRILKIQRSKHGYSLATPNRFVVSVF</sequence>
<name>A0A0S4L8T1_9BACT</name>
<organism evidence="1 2">
    <name type="scientific">Candidatus Nitrospira nitrificans</name>
    <dbReference type="NCBI Taxonomy" id="1742973"/>
    <lineage>
        <taxon>Bacteria</taxon>
        <taxon>Pseudomonadati</taxon>
        <taxon>Nitrospirota</taxon>
        <taxon>Nitrospiria</taxon>
        <taxon>Nitrospirales</taxon>
        <taxon>Nitrospiraceae</taxon>
        <taxon>Nitrospira</taxon>
    </lineage>
</organism>
<evidence type="ECO:0000313" key="1">
    <source>
        <dbReference type="EMBL" id="CUS34204.1"/>
    </source>
</evidence>
<protein>
    <submittedName>
        <fullName evidence="1">Uncharacterized protein</fullName>
    </submittedName>
</protein>
<dbReference type="Proteomes" id="UP000198736">
    <property type="component" value="Unassembled WGS sequence"/>
</dbReference>
<dbReference type="AlphaFoldDB" id="A0A0S4L8T1"/>